<keyword evidence="2" id="KW-0833">Ubl conjugation pathway</keyword>
<gene>
    <name evidence="4" type="ORF">SCUD_LOCUS20082</name>
</gene>
<dbReference type="EMBL" id="UZAK01043637">
    <property type="protein sequence ID" value="VDP71151.1"/>
    <property type="molecule type" value="Genomic_DNA"/>
</dbReference>
<proteinExistence type="inferred from homology"/>
<keyword evidence="1 2" id="KW-0808">Transferase</keyword>
<feature type="region of interest" description="Disordered" evidence="3">
    <location>
        <begin position="84"/>
        <end position="104"/>
    </location>
</feature>
<dbReference type="GO" id="GO:0043161">
    <property type="term" value="P:proteasome-mediated ubiquitin-dependent protein catabolic process"/>
    <property type="evidence" value="ECO:0007669"/>
    <property type="project" value="TreeGrafter"/>
</dbReference>
<name>A0A183KYD5_9TREM</name>
<dbReference type="AlphaFoldDB" id="A0A183KYD5"/>
<evidence type="ECO:0000313" key="4">
    <source>
        <dbReference type="EMBL" id="VDP71151.1"/>
    </source>
</evidence>
<dbReference type="PANTHER" id="PTHR45670">
    <property type="entry name" value="E3 UBIQUITIN-PROTEIN LIGASE TRIP12"/>
    <property type="match status" value="1"/>
</dbReference>
<comment type="catalytic activity">
    <reaction evidence="2">
        <text>S-ubiquitinyl-[E2 ubiquitin-conjugating enzyme]-L-cysteine + [acceptor protein]-L-lysine = [E2 ubiquitin-conjugating enzyme]-L-cysteine + N(6)-ubiquitinyl-[acceptor protein]-L-lysine.</text>
        <dbReference type="EC" id="2.3.2.26"/>
    </reaction>
</comment>
<dbReference type="UniPathway" id="UPA00143"/>
<dbReference type="InterPro" id="IPR045322">
    <property type="entry name" value="HECTD1/TRIP12-like"/>
</dbReference>
<reference evidence="4 5" key="2">
    <citation type="submission" date="2018-11" db="EMBL/GenBank/DDBJ databases">
        <authorList>
            <consortium name="Pathogen Informatics"/>
        </authorList>
    </citation>
    <scope>NUCLEOTIDE SEQUENCE [LARGE SCALE GENOMIC DNA]</scope>
    <source>
        <strain evidence="4">Dakar</strain>
        <strain evidence="5">Dakar, Senegal</strain>
    </source>
</reference>
<feature type="compositionally biased region" description="Polar residues" evidence="3">
    <location>
        <begin position="91"/>
        <end position="102"/>
    </location>
</feature>
<dbReference type="PANTHER" id="PTHR45670:SF1">
    <property type="entry name" value="E3 UBIQUITIN-PROTEIN LIGASE HECTD1"/>
    <property type="match status" value="1"/>
</dbReference>
<evidence type="ECO:0000313" key="6">
    <source>
        <dbReference type="WBParaSite" id="SCUD_0002008501-mRNA-1"/>
    </source>
</evidence>
<accession>A0A183KYD5</accession>
<dbReference type="STRING" id="6186.A0A183KYD5"/>
<comment type="function">
    <text evidence="2">E3 ubiquitin-protein ligase which accepts ubiquitin from an E2 ubiquitin-conjugating enzyme in the form of a thioester and then directly transfers the ubiquitin to targeted substrates.</text>
</comment>
<dbReference type="GO" id="GO:0061630">
    <property type="term" value="F:ubiquitin protein ligase activity"/>
    <property type="evidence" value="ECO:0007669"/>
    <property type="project" value="UniProtKB-UniRule"/>
</dbReference>
<comment type="similarity">
    <text evidence="2">Belongs to the UPL family. K-HECT subfamily.</text>
</comment>
<organism evidence="6">
    <name type="scientific">Schistosoma curassoni</name>
    <dbReference type="NCBI Taxonomy" id="6186"/>
    <lineage>
        <taxon>Eukaryota</taxon>
        <taxon>Metazoa</taxon>
        <taxon>Spiralia</taxon>
        <taxon>Lophotrochozoa</taxon>
        <taxon>Platyhelminthes</taxon>
        <taxon>Trematoda</taxon>
        <taxon>Digenea</taxon>
        <taxon>Strigeidida</taxon>
        <taxon>Schistosomatoidea</taxon>
        <taxon>Schistosomatidae</taxon>
        <taxon>Schistosoma</taxon>
    </lineage>
</organism>
<dbReference type="EC" id="2.3.2.26" evidence="2"/>
<sequence length="350" mass="38857">MKVEDFTSTRLTNKLLRQIHDPLALASGALPNWCLSLSQRFNILFSFNVRSQLFSACAFGPARAAIWLQNRPLQKRTYLTHSDGYSRGGSAANNNTSSLQNTDNNDFDINSDNISSVESILTGLGIPLLTSTTSTAASLNCDTNFLSDSTGVSNNNNDLINCLLVHGNQNNQHVTTSMGGTATTPNGGGGSSVGIGLISDDRSTSQIGRLHKEFVRIPRLPHELLTQLTSKYMKSSPNYCHYHQSDNLTFWHWASRLMEEHASRKSELEIQFIGFQARACLAICPHPDRRCYLDVVVGLVYRDEAIELYWLEQPFVKVLPCQTGRLKSGKTKSNKPRAKRRSRTADCTEV</sequence>
<feature type="compositionally biased region" description="Basic residues" evidence="3">
    <location>
        <begin position="327"/>
        <end position="342"/>
    </location>
</feature>
<feature type="region of interest" description="Disordered" evidence="3">
    <location>
        <begin position="326"/>
        <end position="350"/>
    </location>
</feature>
<protein>
    <recommendedName>
        <fullName evidence="2">E3 ubiquitin-protein ligase</fullName>
        <ecNumber evidence="2">2.3.2.26</ecNumber>
    </recommendedName>
</protein>
<dbReference type="GO" id="GO:0000209">
    <property type="term" value="P:protein polyubiquitination"/>
    <property type="evidence" value="ECO:0007669"/>
    <property type="project" value="TreeGrafter"/>
</dbReference>
<reference evidence="6" key="1">
    <citation type="submission" date="2016-06" db="UniProtKB">
        <authorList>
            <consortium name="WormBaseParasite"/>
        </authorList>
    </citation>
    <scope>IDENTIFICATION</scope>
</reference>
<keyword evidence="5" id="KW-1185">Reference proteome</keyword>
<comment type="pathway">
    <text evidence="2">Protein modification; protein ubiquitination.</text>
</comment>
<dbReference type="GO" id="GO:0016607">
    <property type="term" value="C:nuclear speck"/>
    <property type="evidence" value="ECO:0007669"/>
    <property type="project" value="TreeGrafter"/>
</dbReference>
<evidence type="ECO:0000256" key="3">
    <source>
        <dbReference type="SAM" id="MobiDB-lite"/>
    </source>
</evidence>
<evidence type="ECO:0000256" key="2">
    <source>
        <dbReference type="RuleBase" id="RU369009"/>
    </source>
</evidence>
<dbReference type="Proteomes" id="UP000279833">
    <property type="component" value="Unassembled WGS sequence"/>
</dbReference>
<evidence type="ECO:0000313" key="5">
    <source>
        <dbReference type="Proteomes" id="UP000279833"/>
    </source>
</evidence>
<evidence type="ECO:0000256" key="1">
    <source>
        <dbReference type="ARBA" id="ARBA00022679"/>
    </source>
</evidence>
<dbReference type="WBParaSite" id="SCUD_0002008501-mRNA-1">
    <property type="protein sequence ID" value="SCUD_0002008501-mRNA-1"/>
    <property type="gene ID" value="SCUD_0002008501"/>
</dbReference>